<reference evidence="1 2" key="1">
    <citation type="journal article" date="2022" name="New Phytol.">
        <title>Ecological generalism drives hyperdiversity of secondary metabolite gene clusters in xylarialean endophytes.</title>
        <authorList>
            <person name="Franco M.E.E."/>
            <person name="Wisecaver J.H."/>
            <person name="Arnold A.E."/>
            <person name="Ju Y.M."/>
            <person name="Slot J.C."/>
            <person name="Ahrendt S."/>
            <person name="Moore L.P."/>
            <person name="Eastman K.E."/>
            <person name="Scott K."/>
            <person name="Konkel Z."/>
            <person name="Mondo S.J."/>
            <person name="Kuo A."/>
            <person name="Hayes R.D."/>
            <person name="Haridas S."/>
            <person name="Andreopoulos B."/>
            <person name="Riley R."/>
            <person name="LaButti K."/>
            <person name="Pangilinan J."/>
            <person name="Lipzen A."/>
            <person name="Amirebrahimi M."/>
            <person name="Yan J."/>
            <person name="Adam C."/>
            <person name="Keymanesh K."/>
            <person name="Ng V."/>
            <person name="Louie K."/>
            <person name="Northen T."/>
            <person name="Drula E."/>
            <person name="Henrissat B."/>
            <person name="Hsieh H.M."/>
            <person name="Youens-Clark K."/>
            <person name="Lutzoni F."/>
            <person name="Miadlikowska J."/>
            <person name="Eastwood D.C."/>
            <person name="Hamelin R.C."/>
            <person name="Grigoriev I.V."/>
            <person name="U'Ren J.M."/>
        </authorList>
    </citation>
    <scope>NUCLEOTIDE SEQUENCE [LARGE SCALE GENOMIC DNA]</scope>
    <source>
        <strain evidence="1 2">CBS 119005</strain>
    </source>
</reference>
<accession>A0ACB9ZFZ8</accession>
<gene>
    <name evidence="1" type="ORF">F4820DRAFT_402650</name>
</gene>
<organism evidence="1 2">
    <name type="scientific">Hypoxylon rubiginosum</name>
    <dbReference type="NCBI Taxonomy" id="110542"/>
    <lineage>
        <taxon>Eukaryota</taxon>
        <taxon>Fungi</taxon>
        <taxon>Dikarya</taxon>
        <taxon>Ascomycota</taxon>
        <taxon>Pezizomycotina</taxon>
        <taxon>Sordariomycetes</taxon>
        <taxon>Xylariomycetidae</taxon>
        <taxon>Xylariales</taxon>
        <taxon>Hypoxylaceae</taxon>
        <taxon>Hypoxylon</taxon>
    </lineage>
</organism>
<sequence length="323" mass="34957">MSTPSTILVVGATGRQGSSVLTELANLLSASPSPTKTTKIKVLALTRSASSPKAQALASEHPTLDLEVVEGDSRRPEPIFAAHPAIDAVFSYTTPPDEEPQAVGLVDAAAAHARSASGRKVHFVFSSVDRGGEPASWDTPTDIEHFEQKHNVEVHLRNACDGSGGALTYTILRPVAFMDNLNPGTFGTIFAALWYTMPSSRKLQIVSVRDIGLFAAKALLHPDSPEYRGRAIGLAGDELTLDEARAIFRRVAGRELPQAWSVVGWAVRNVLAGKHVGTMFAWFERAGYGVDVAALRAREPRLQDLETWLRESSRFEFSEGREG</sequence>
<protein>
    <submittedName>
        <fullName evidence="1">NAD(P)-binding protein</fullName>
    </submittedName>
</protein>
<name>A0ACB9ZFZ8_9PEZI</name>
<evidence type="ECO:0000313" key="2">
    <source>
        <dbReference type="Proteomes" id="UP001497700"/>
    </source>
</evidence>
<keyword evidence="2" id="KW-1185">Reference proteome</keyword>
<evidence type="ECO:0000313" key="1">
    <source>
        <dbReference type="EMBL" id="KAI4870578.1"/>
    </source>
</evidence>
<dbReference type="EMBL" id="MU393423">
    <property type="protein sequence ID" value="KAI4870578.1"/>
    <property type="molecule type" value="Genomic_DNA"/>
</dbReference>
<comment type="caution">
    <text evidence="1">The sequence shown here is derived from an EMBL/GenBank/DDBJ whole genome shotgun (WGS) entry which is preliminary data.</text>
</comment>
<dbReference type="Proteomes" id="UP001497700">
    <property type="component" value="Unassembled WGS sequence"/>
</dbReference>
<proteinExistence type="predicted"/>